<protein>
    <submittedName>
        <fullName evidence="1">Uncharacterized protein</fullName>
    </submittedName>
</protein>
<sequence length="46" mass="5365">MKEEIKGIKKDLYHDLCHNKSLAFSFATGISRYRVTITKPSFITYL</sequence>
<comment type="caution">
    <text evidence="1">The sequence shown here is derived from an EMBL/GenBank/DDBJ whole genome shotgun (WGS) entry which is preliminary data.</text>
</comment>
<gene>
    <name evidence="1" type="ORF">BLAHAN_06871</name>
</gene>
<evidence type="ECO:0000313" key="1">
    <source>
        <dbReference type="EMBL" id="EEX20570.1"/>
    </source>
</evidence>
<proteinExistence type="predicted"/>
<name>C9LBR3_BLAHA</name>
<reference evidence="1" key="1">
    <citation type="submission" date="2009-09" db="EMBL/GenBank/DDBJ databases">
        <authorList>
            <person name="Weinstock G."/>
            <person name="Sodergren E."/>
            <person name="Clifton S."/>
            <person name="Fulton L."/>
            <person name="Fulton B."/>
            <person name="Courtney L."/>
            <person name="Fronick C."/>
            <person name="Harrison M."/>
            <person name="Strong C."/>
            <person name="Farmer C."/>
            <person name="Delahaunty K."/>
            <person name="Markovic C."/>
            <person name="Hall O."/>
            <person name="Minx P."/>
            <person name="Tomlinson C."/>
            <person name="Mitreva M."/>
            <person name="Nelson J."/>
            <person name="Hou S."/>
            <person name="Wollam A."/>
            <person name="Pepin K.H."/>
            <person name="Johnson M."/>
            <person name="Bhonagiri V."/>
            <person name="Nash W.E."/>
            <person name="Warren W."/>
            <person name="Chinwalla A."/>
            <person name="Mardis E.R."/>
            <person name="Wilson R.K."/>
        </authorList>
    </citation>
    <scope>NUCLEOTIDE SEQUENCE [LARGE SCALE GENOMIC DNA]</scope>
    <source>
        <strain evidence="1">DSM 20583</strain>
    </source>
</reference>
<dbReference type="EMBL" id="ABYU02000043">
    <property type="protein sequence ID" value="EEX20570.1"/>
    <property type="molecule type" value="Genomic_DNA"/>
</dbReference>
<dbReference type="Proteomes" id="UP000003755">
    <property type="component" value="Unassembled WGS sequence"/>
</dbReference>
<dbReference type="AlphaFoldDB" id="C9LBR3"/>
<evidence type="ECO:0000313" key="2">
    <source>
        <dbReference type="Proteomes" id="UP000003755"/>
    </source>
</evidence>
<organism evidence="1 2">
    <name type="scientific">Blautia hansenii DSM 20583</name>
    <dbReference type="NCBI Taxonomy" id="537007"/>
    <lineage>
        <taxon>Bacteria</taxon>
        <taxon>Bacillati</taxon>
        <taxon>Bacillota</taxon>
        <taxon>Clostridia</taxon>
        <taxon>Lachnospirales</taxon>
        <taxon>Lachnospiraceae</taxon>
        <taxon>Blautia</taxon>
    </lineage>
</organism>
<accession>C9LBR3</accession>
<keyword evidence="2" id="KW-1185">Reference proteome</keyword>
<dbReference type="STRING" id="537007.BLAHAN_06871"/>
<dbReference type="HOGENOM" id="CLU_3180767_0_0_9"/>